<gene>
    <name evidence="1" type="ORF">P0Y53_10700</name>
</gene>
<evidence type="ECO:0008006" key="3">
    <source>
        <dbReference type="Google" id="ProtNLM"/>
    </source>
</evidence>
<proteinExistence type="predicted"/>
<evidence type="ECO:0000313" key="1">
    <source>
        <dbReference type="EMBL" id="WEK37968.1"/>
    </source>
</evidence>
<dbReference type="InterPro" id="IPR043519">
    <property type="entry name" value="NT_sf"/>
</dbReference>
<dbReference type="AlphaFoldDB" id="A0AAJ6BI54"/>
<dbReference type="Gene3D" id="3.30.460.40">
    <property type="match status" value="1"/>
</dbReference>
<reference evidence="1" key="1">
    <citation type="submission" date="2023-03" db="EMBL/GenBank/DDBJ databases">
        <title>Andean soil-derived lignocellulolytic bacterial consortium as a source of novel taxa and putative plastic-active enzymes.</title>
        <authorList>
            <person name="Diaz-Garcia L."/>
            <person name="Chuvochina M."/>
            <person name="Feuerriegel G."/>
            <person name="Bunk B."/>
            <person name="Sproer C."/>
            <person name="Streit W.R."/>
            <person name="Rodriguez L.M."/>
            <person name="Overmann J."/>
            <person name="Jimenez D.J."/>
        </authorList>
    </citation>
    <scope>NUCLEOTIDE SEQUENCE</scope>
    <source>
        <strain evidence="1">MAG 7</strain>
    </source>
</reference>
<sequence length="153" mass="17628">MGTIFNEDFRDFIQALNNQNVDYILVGGYAVILHGYRRVTGDMDIWVKRTKENYTKLSRAFAEFRLPLFDMTEERFLNTEQVDVFSFGRPPVSIDIITELKGVDFGEAFAQAQVYDESGLMIRFLHLNNLIQAKKAAGRHKDLDDIEKLTLGE</sequence>
<evidence type="ECO:0000313" key="2">
    <source>
        <dbReference type="Proteomes" id="UP001220610"/>
    </source>
</evidence>
<organism evidence="1 2">
    <name type="scientific">Candidatus Pseudobacter hemicellulosilyticus</name>
    <dbReference type="NCBI Taxonomy" id="3121375"/>
    <lineage>
        <taxon>Bacteria</taxon>
        <taxon>Pseudomonadati</taxon>
        <taxon>Bacteroidota</taxon>
        <taxon>Chitinophagia</taxon>
        <taxon>Chitinophagales</taxon>
        <taxon>Chitinophagaceae</taxon>
        <taxon>Pseudobacter</taxon>
    </lineage>
</organism>
<protein>
    <recommendedName>
        <fullName evidence="3">Nucleotidyltransferase DUF2204</fullName>
    </recommendedName>
</protein>
<name>A0AAJ6BI54_9BACT</name>
<dbReference type="Proteomes" id="UP001220610">
    <property type="component" value="Chromosome"/>
</dbReference>
<accession>A0AAJ6BI54</accession>
<dbReference type="EMBL" id="CP119311">
    <property type="protein sequence ID" value="WEK37968.1"/>
    <property type="molecule type" value="Genomic_DNA"/>
</dbReference>
<dbReference type="SUPFAM" id="SSF81301">
    <property type="entry name" value="Nucleotidyltransferase"/>
    <property type="match status" value="1"/>
</dbReference>